<comment type="similarity">
    <text evidence="5">Belongs to the class-III pyridoxal-phosphate-dependent aminotransferase family.</text>
</comment>
<accession>A0ABT8CD87</accession>
<reference evidence="7" key="1">
    <citation type="journal article" date="2019" name="Int. J. Syst. Evol. Microbiol.">
        <title>The Global Catalogue of Microorganisms (GCM) 10K type strain sequencing project: providing services to taxonomists for standard genome sequencing and annotation.</title>
        <authorList>
            <consortium name="The Broad Institute Genomics Platform"/>
            <consortium name="The Broad Institute Genome Sequencing Center for Infectious Disease"/>
            <person name="Wu L."/>
            <person name="Ma J."/>
        </authorList>
    </citation>
    <scope>NUCLEOTIDE SEQUENCE [LARGE SCALE GENOMIC DNA]</scope>
    <source>
        <strain evidence="7">CECT 7706</strain>
    </source>
</reference>
<dbReference type="Proteomes" id="UP001236663">
    <property type="component" value="Unassembled WGS sequence"/>
</dbReference>
<dbReference type="InterPro" id="IPR015424">
    <property type="entry name" value="PyrdxlP-dep_Trfase"/>
</dbReference>
<dbReference type="InterPro" id="IPR050103">
    <property type="entry name" value="Class-III_PLP-dep_AT"/>
</dbReference>
<dbReference type="InterPro" id="IPR015421">
    <property type="entry name" value="PyrdxlP-dep_Trfase_major"/>
</dbReference>
<keyword evidence="4 5" id="KW-0663">Pyridoxal phosphate</keyword>
<sequence length="385" mass="41769">MKLFDVYPLMQVTPVKAQGAYIWDDEGKKYLDLYGGHAVISVGHSHPHFVARLQKQLEKIAFYSNSVKIPLQAELAEKLGNLSGYPDYHLFLCNSGAEANENALKLASFHTGKPGVIAFKGAFHGRTSGAVAVTDNPKIVAPFNAGHQVFFEEMDDLDAVENTLNTNEIAAIIIESIQGVNGIRIADPDFLRGLSALARKYDAILIVDEVQAGYGRTGKFFAHQWTVGLEPDLITVAKGMGNGFPIGGVLIHPKFKANFGLLGTTFGGNHLACAAGLAVLEILEKENLMENAAVQGDFLLNALTSEFSAIAALRGKGLMIGFDLKEIAAPYRTELVQTHRIFTGSAATKETIRLLPPLGIQKAELRHFLDSLKKVIEPKAHLIKP</sequence>
<dbReference type="PANTHER" id="PTHR11986:SF79">
    <property type="entry name" value="ACETYLORNITHINE AMINOTRANSFERASE, MITOCHONDRIAL"/>
    <property type="match status" value="1"/>
</dbReference>
<gene>
    <name evidence="6" type="ORF">QWZ15_19025</name>
</gene>
<keyword evidence="2 6" id="KW-0032">Aminotransferase</keyword>
<evidence type="ECO:0000256" key="1">
    <source>
        <dbReference type="ARBA" id="ARBA00001933"/>
    </source>
</evidence>
<organism evidence="6 7">
    <name type="scientific">Cyclobacterium jeungdonense</name>
    <dbReference type="NCBI Taxonomy" id="708087"/>
    <lineage>
        <taxon>Bacteria</taxon>
        <taxon>Pseudomonadati</taxon>
        <taxon>Bacteroidota</taxon>
        <taxon>Cytophagia</taxon>
        <taxon>Cytophagales</taxon>
        <taxon>Cyclobacteriaceae</taxon>
        <taxon>Cyclobacterium</taxon>
    </lineage>
</organism>
<evidence type="ECO:0000256" key="2">
    <source>
        <dbReference type="ARBA" id="ARBA00022576"/>
    </source>
</evidence>
<dbReference type="InterPro" id="IPR005814">
    <property type="entry name" value="Aminotrans_3"/>
</dbReference>
<dbReference type="GO" id="GO:0008483">
    <property type="term" value="F:transaminase activity"/>
    <property type="evidence" value="ECO:0007669"/>
    <property type="project" value="UniProtKB-KW"/>
</dbReference>
<dbReference type="Gene3D" id="3.90.1150.10">
    <property type="entry name" value="Aspartate Aminotransferase, domain 1"/>
    <property type="match status" value="1"/>
</dbReference>
<evidence type="ECO:0000256" key="4">
    <source>
        <dbReference type="ARBA" id="ARBA00022898"/>
    </source>
</evidence>
<dbReference type="PROSITE" id="PS00600">
    <property type="entry name" value="AA_TRANSFER_CLASS_3"/>
    <property type="match status" value="1"/>
</dbReference>
<proteinExistence type="inferred from homology"/>
<dbReference type="InterPro" id="IPR049704">
    <property type="entry name" value="Aminotrans_3_PPA_site"/>
</dbReference>
<comment type="cofactor">
    <cofactor evidence="1">
        <name>pyridoxal 5'-phosphate</name>
        <dbReference type="ChEBI" id="CHEBI:597326"/>
    </cofactor>
</comment>
<dbReference type="PIRSF" id="PIRSF000521">
    <property type="entry name" value="Transaminase_4ab_Lys_Orn"/>
    <property type="match status" value="1"/>
</dbReference>
<evidence type="ECO:0000256" key="5">
    <source>
        <dbReference type="RuleBase" id="RU003560"/>
    </source>
</evidence>
<name>A0ABT8CD87_9BACT</name>
<dbReference type="Gene3D" id="3.40.640.10">
    <property type="entry name" value="Type I PLP-dependent aspartate aminotransferase-like (Major domain)"/>
    <property type="match status" value="1"/>
</dbReference>
<comment type="caution">
    <text evidence="6">The sequence shown here is derived from an EMBL/GenBank/DDBJ whole genome shotgun (WGS) entry which is preliminary data.</text>
</comment>
<dbReference type="EMBL" id="JAUFQS010000047">
    <property type="protein sequence ID" value="MDN3689924.1"/>
    <property type="molecule type" value="Genomic_DNA"/>
</dbReference>
<dbReference type="InterPro" id="IPR015422">
    <property type="entry name" value="PyrdxlP-dep_Trfase_small"/>
</dbReference>
<dbReference type="PANTHER" id="PTHR11986">
    <property type="entry name" value="AMINOTRANSFERASE CLASS III"/>
    <property type="match status" value="1"/>
</dbReference>
<evidence type="ECO:0000256" key="3">
    <source>
        <dbReference type="ARBA" id="ARBA00022679"/>
    </source>
</evidence>
<dbReference type="SUPFAM" id="SSF53383">
    <property type="entry name" value="PLP-dependent transferases"/>
    <property type="match status" value="1"/>
</dbReference>
<keyword evidence="7" id="KW-1185">Reference proteome</keyword>
<keyword evidence="3" id="KW-0808">Transferase</keyword>
<evidence type="ECO:0000313" key="6">
    <source>
        <dbReference type="EMBL" id="MDN3689924.1"/>
    </source>
</evidence>
<evidence type="ECO:0000313" key="7">
    <source>
        <dbReference type="Proteomes" id="UP001236663"/>
    </source>
</evidence>
<dbReference type="Pfam" id="PF00202">
    <property type="entry name" value="Aminotran_3"/>
    <property type="match status" value="1"/>
</dbReference>
<protein>
    <submittedName>
        <fullName evidence="6">Aminotransferase class III-fold pyridoxal phosphate-dependent enzyme</fullName>
    </submittedName>
</protein>
<dbReference type="RefSeq" id="WP_163383545.1">
    <property type="nucleotide sequence ID" value="NZ_JAUFQS010000047.1"/>
</dbReference>
<dbReference type="CDD" id="cd00610">
    <property type="entry name" value="OAT_like"/>
    <property type="match status" value="1"/>
</dbReference>